<keyword evidence="2" id="KW-1185">Reference proteome</keyword>
<accession>A0ACC1T034</accession>
<reference evidence="1" key="1">
    <citation type="submission" date="2022-08" db="EMBL/GenBank/DDBJ databases">
        <title>Genome Sequence of Fusarium decemcellulare.</title>
        <authorList>
            <person name="Buettner E."/>
        </authorList>
    </citation>
    <scope>NUCLEOTIDE SEQUENCE</scope>
    <source>
        <strain evidence="1">Babe19</strain>
    </source>
</reference>
<name>A0ACC1T034_9HYPO</name>
<dbReference type="EMBL" id="JANRMS010000014">
    <property type="protein sequence ID" value="KAJ3549812.1"/>
    <property type="molecule type" value="Genomic_DNA"/>
</dbReference>
<organism evidence="1 2">
    <name type="scientific">Fusarium decemcellulare</name>
    <dbReference type="NCBI Taxonomy" id="57161"/>
    <lineage>
        <taxon>Eukaryota</taxon>
        <taxon>Fungi</taxon>
        <taxon>Dikarya</taxon>
        <taxon>Ascomycota</taxon>
        <taxon>Pezizomycotina</taxon>
        <taxon>Sordariomycetes</taxon>
        <taxon>Hypocreomycetidae</taxon>
        <taxon>Hypocreales</taxon>
        <taxon>Nectriaceae</taxon>
        <taxon>Fusarium</taxon>
        <taxon>Fusarium decemcellulare species complex</taxon>
    </lineage>
</organism>
<protein>
    <submittedName>
        <fullName evidence="1">Uncharacterized protein</fullName>
    </submittedName>
</protein>
<comment type="caution">
    <text evidence="1">The sequence shown here is derived from an EMBL/GenBank/DDBJ whole genome shotgun (WGS) entry which is preliminary data.</text>
</comment>
<gene>
    <name evidence="1" type="ORF">NM208_g315</name>
</gene>
<evidence type="ECO:0000313" key="2">
    <source>
        <dbReference type="Proteomes" id="UP001148629"/>
    </source>
</evidence>
<proteinExistence type="predicted"/>
<evidence type="ECO:0000313" key="1">
    <source>
        <dbReference type="EMBL" id="KAJ3549812.1"/>
    </source>
</evidence>
<dbReference type="Proteomes" id="UP001148629">
    <property type="component" value="Unassembled WGS sequence"/>
</dbReference>
<sequence>MRSSQSDKTSACEDETTTMTKDRRLKKRELDRKAQRMSRQRTKNRIAHLETMVAHLKQSDDNPRFLSLMDDLSQVTSERDKLLSALESLTFTIRGHIQDATGRTVSSVAEDIQAIPPQSLDQEQVLDSQESSTSAVDTSNDFIDPQLWLNADLGASNPHTGLSDGSIDDFLSHSALSQDMTILPTFSNLPPYDLSPLGDVIVPTATSECPCITQASQNGTSDINLWRAVNEVLARPLTHSQADAVIEDDFRFDDIAIRVVLEGWDTVEHQGYITESWRRLREVDELGWKKCRPTERLAVLRFIYMLMEYQSNPSPKRQESLPRWLWARPSQTLPHSRAIDFFAWPGLRERFVFFQHQYCANLFWHLFLPNLRVRWPFDFRDTYMQNAETGRFHLSPPFKQCIGELGSWTMAPDFFKQFPELYDDIAVYSGT</sequence>